<organism evidence="2">
    <name type="scientific">Strombidium inclinatum</name>
    <dbReference type="NCBI Taxonomy" id="197538"/>
    <lineage>
        <taxon>Eukaryota</taxon>
        <taxon>Sar</taxon>
        <taxon>Alveolata</taxon>
        <taxon>Ciliophora</taxon>
        <taxon>Intramacronucleata</taxon>
        <taxon>Spirotrichea</taxon>
        <taxon>Oligotrichia</taxon>
        <taxon>Strombidiidae</taxon>
        <taxon>Strombidium</taxon>
    </lineage>
</organism>
<dbReference type="EMBL" id="HBIH01025984">
    <property type="protein sequence ID" value="CAE0329817.1"/>
    <property type="molecule type" value="Transcribed_RNA"/>
</dbReference>
<sequence>MHTTRLLLELEEFKKTVKVLDGIIQEEDESAEAWYLLAFSLVKLNKMKNASECIKNVEMLMEKQKITEKELVDGTNELKQTIAKGLRSAQKQDDEDMGDGGEEEEGYETYSEEDVSDDEEMK</sequence>
<gene>
    <name evidence="2" type="ORF">SINC0208_LOCUS10447</name>
</gene>
<dbReference type="AlphaFoldDB" id="A0A7S3IQF8"/>
<evidence type="ECO:0000256" key="1">
    <source>
        <dbReference type="SAM" id="MobiDB-lite"/>
    </source>
</evidence>
<dbReference type="InterPro" id="IPR011990">
    <property type="entry name" value="TPR-like_helical_dom_sf"/>
</dbReference>
<evidence type="ECO:0000313" key="2">
    <source>
        <dbReference type="EMBL" id="CAE0329817.1"/>
    </source>
</evidence>
<reference evidence="2" key="1">
    <citation type="submission" date="2021-01" db="EMBL/GenBank/DDBJ databases">
        <authorList>
            <person name="Corre E."/>
            <person name="Pelletier E."/>
            <person name="Niang G."/>
            <person name="Scheremetjew M."/>
            <person name="Finn R."/>
            <person name="Kale V."/>
            <person name="Holt S."/>
            <person name="Cochrane G."/>
            <person name="Meng A."/>
            <person name="Brown T."/>
            <person name="Cohen L."/>
        </authorList>
    </citation>
    <scope>NUCLEOTIDE SEQUENCE</scope>
    <source>
        <strain evidence="2">S3</strain>
    </source>
</reference>
<accession>A0A7S3IQF8</accession>
<dbReference type="Gene3D" id="1.25.40.10">
    <property type="entry name" value="Tetratricopeptide repeat domain"/>
    <property type="match status" value="1"/>
</dbReference>
<feature type="compositionally biased region" description="Acidic residues" evidence="1">
    <location>
        <begin position="93"/>
        <end position="122"/>
    </location>
</feature>
<protein>
    <submittedName>
        <fullName evidence="2">Uncharacterized protein</fullName>
    </submittedName>
</protein>
<dbReference type="SUPFAM" id="SSF48452">
    <property type="entry name" value="TPR-like"/>
    <property type="match status" value="1"/>
</dbReference>
<feature type="region of interest" description="Disordered" evidence="1">
    <location>
        <begin position="83"/>
        <end position="122"/>
    </location>
</feature>
<name>A0A7S3IQF8_9SPIT</name>
<proteinExistence type="predicted"/>